<name>A0ABU1X3H3_SPHXE</name>
<dbReference type="EMBL" id="JAVDWV010000013">
    <property type="protein sequence ID" value="MDR7156029.1"/>
    <property type="molecule type" value="Genomic_DNA"/>
</dbReference>
<accession>A0ABU1X3H3</accession>
<keyword evidence="4" id="KW-1133">Transmembrane helix</keyword>
<evidence type="ECO:0000259" key="5">
    <source>
        <dbReference type="PROSITE" id="PS50111"/>
    </source>
</evidence>
<feature type="transmembrane region" description="Helical" evidence="4">
    <location>
        <begin position="42"/>
        <end position="60"/>
    </location>
</feature>
<gene>
    <name evidence="6" type="ORF">J2W40_002867</name>
</gene>
<feature type="domain" description="Methyl-accepting transducer" evidence="5">
    <location>
        <begin position="247"/>
        <end position="490"/>
    </location>
</feature>
<feature type="transmembrane region" description="Helical" evidence="4">
    <location>
        <begin position="72"/>
        <end position="90"/>
    </location>
</feature>
<dbReference type="PRINTS" id="PR00260">
    <property type="entry name" value="CHEMTRNSDUCR"/>
</dbReference>
<feature type="transmembrane region" description="Helical" evidence="4">
    <location>
        <begin position="96"/>
        <end position="111"/>
    </location>
</feature>
<dbReference type="Pfam" id="PF00015">
    <property type="entry name" value="MCPsignal"/>
    <property type="match status" value="1"/>
</dbReference>
<dbReference type="PROSITE" id="PS50111">
    <property type="entry name" value="CHEMOTAXIS_TRANSDUC_2"/>
    <property type="match status" value="1"/>
</dbReference>
<comment type="similarity">
    <text evidence="2">Belongs to the methyl-accepting chemotaxis (MCP) protein family.</text>
</comment>
<dbReference type="SMART" id="SM00283">
    <property type="entry name" value="MA"/>
    <property type="match status" value="1"/>
</dbReference>
<dbReference type="PANTHER" id="PTHR32089">
    <property type="entry name" value="METHYL-ACCEPTING CHEMOTAXIS PROTEIN MCPB"/>
    <property type="match status" value="1"/>
</dbReference>
<evidence type="ECO:0000313" key="6">
    <source>
        <dbReference type="EMBL" id="MDR7156029.1"/>
    </source>
</evidence>
<evidence type="ECO:0000256" key="3">
    <source>
        <dbReference type="PROSITE-ProRule" id="PRU00284"/>
    </source>
</evidence>
<dbReference type="InterPro" id="IPR004090">
    <property type="entry name" value="Chemotax_Me-accpt_rcpt"/>
</dbReference>
<keyword evidence="7" id="KW-1185">Reference proteome</keyword>
<dbReference type="PANTHER" id="PTHR32089:SF112">
    <property type="entry name" value="LYSOZYME-LIKE PROTEIN-RELATED"/>
    <property type="match status" value="1"/>
</dbReference>
<protein>
    <submittedName>
        <fullName evidence="6">Methyl-accepting chemotaxis protein</fullName>
    </submittedName>
</protein>
<sequence>MTAISSLGRLRLQGLRILLLASWVWTVVLGLMAMAMGGEDSIRAMFLSALVNALPTVMVLRGRRDLEARMVMGTLAAVQPAIGVVLLSGHGWQMDGHMYFFVALAGLVLLYDWRPIVLGATLVALHHLLLNYLAPSWVFPGQGNLERIALHGAAVILQASVLCYLSVRLREMLLALDSHVAGSAELAEQAQAGRAAAEAAMAARREADAREAALRVERERERERMMADRRAETLALLAAFRQSIAEVADAVSAATGELEESALSLNDLARRASAGTGETVHAAEQSSARAAMLAQRIDQLSESITAIASAAHQQATLGGEAQRVSNAGHEAMRDMESHTASITSFAHSITQIASRTNLLALNATIEAARAGDVGRGFAVVAGEVKQLAGQAANATGEIQSLASSAQQGAGVAQNALSNVASAVEQLADAADAIQRAVADQRDATAAIGATARDTAQDATIMAGRMEQVADMARSTESLSGRVSSAASGLSRTAQDLQRATDLFVAQLEAA</sequence>
<keyword evidence="4" id="KW-0812">Transmembrane</keyword>
<dbReference type="InterPro" id="IPR004089">
    <property type="entry name" value="MCPsignal_dom"/>
</dbReference>
<dbReference type="RefSeq" id="WP_310225908.1">
    <property type="nucleotide sequence ID" value="NZ_JAVDWV010000013.1"/>
</dbReference>
<comment type="caution">
    <text evidence="6">The sequence shown here is derived from an EMBL/GenBank/DDBJ whole genome shotgun (WGS) entry which is preliminary data.</text>
</comment>
<feature type="transmembrane region" description="Helical" evidence="4">
    <location>
        <begin position="17"/>
        <end position="36"/>
    </location>
</feature>
<proteinExistence type="inferred from homology"/>
<keyword evidence="4" id="KW-0472">Membrane</keyword>
<dbReference type="Gene3D" id="1.10.287.950">
    <property type="entry name" value="Methyl-accepting chemotaxis protein"/>
    <property type="match status" value="1"/>
</dbReference>
<organism evidence="6 7">
    <name type="scientific">Sphingobium xenophagum</name>
    <dbReference type="NCBI Taxonomy" id="121428"/>
    <lineage>
        <taxon>Bacteria</taxon>
        <taxon>Pseudomonadati</taxon>
        <taxon>Pseudomonadota</taxon>
        <taxon>Alphaproteobacteria</taxon>
        <taxon>Sphingomonadales</taxon>
        <taxon>Sphingomonadaceae</taxon>
        <taxon>Sphingobium</taxon>
    </lineage>
</organism>
<dbReference type="SUPFAM" id="SSF58104">
    <property type="entry name" value="Methyl-accepting chemotaxis protein (MCP) signaling domain"/>
    <property type="match status" value="1"/>
</dbReference>
<evidence type="ECO:0000256" key="1">
    <source>
        <dbReference type="ARBA" id="ARBA00023224"/>
    </source>
</evidence>
<keyword evidence="1 3" id="KW-0807">Transducer</keyword>
<dbReference type="Proteomes" id="UP001267638">
    <property type="component" value="Unassembled WGS sequence"/>
</dbReference>
<evidence type="ECO:0000313" key="7">
    <source>
        <dbReference type="Proteomes" id="UP001267638"/>
    </source>
</evidence>
<evidence type="ECO:0000256" key="2">
    <source>
        <dbReference type="ARBA" id="ARBA00029447"/>
    </source>
</evidence>
<reference evidence="6 7" key="1">
    <citation type="submission" date="2023-07" db="EMBL/GenBank/DDBJ databases">
        <title>Sorghum-associated microbial communities from plants grown in Nebraska, USA.</title>
        <authorList>
            <person name="Schachtman D."/>
        </authorList>
    </citation>
    <scope>NUCLEOTIDE SEQUENCE [LARGE SCALE GENOMIC DNA]</scope>
    <source>
        <strain evidence="6 7">4256</strain>
    </source>
</reference>
<evidence type="ECO:0000256" key="4">
    <source>
        <dbReference type="SAM" id="Phobius"/>
    </source>
</evidence>
<feature type="transmembrane region" description="Helical" evidence="4">
    <location>
        <begin position="116"/>
        <end position="133"/>
    </location>
</feature>